<reference evidence="2" key="1">
    <citation type="submission" date="2021-05" db="EMBL/GenBank/DDBJ databases">
        <title>Genome of Sphingobium sp. strain.</title>
        <authorList>
            <person name="Fan R."/>
        </authorList>
    </citation>
    <scope>NUCLEOTIDE SEQUENCE</scope>
    <source>
        <strain evidence="2">H33</strain>
    </source>
</reference>
<dbReference type="InterPro" id="IPR036390">
    <property type="entry name" value="WH_DNA-bd_sf"/>
</dbReference>
<sequence length="174" mass="19957">MVELDVADGGTLEDVVRDWGEKIPALQVDAFAVQIKLYQINVITSRIYNRIADEFSLSDIDVSVLMIIRRERPDRPVRPSDLWRSLHMRPSAITYRVDRLHELGLVQRLLDENDRRAWLLKLTDEGLRVVNDIVLKFNKVTVERLAIAADHGCDIAALDRQLDCLLKAWNSVAN</sequence>
<name>A0A9X1IRV1_9SPHN</name>
<dbReference type="EMBL" id="JAHGAW010000008">
    <property type="protein sequence ID" value="MBT2187876.1"/>
    <property type="molecule type" value="Genomic_DNA"/>
</dbReference>
<comment type="caution">
    <text evidence="2">The sequence shown here is derived from an EMBL/GenBank/DDBJ whole genome shotgun (WGS) entry which is preliminary data.</text>
</comment>
<dbReference type="PANTHER" id="PTHR33164:SF94">
    <property type="entry name" value="TRANSCRIPTIONAL REGULATORY PROTEIN-RELATED"/>
    <property type="match status" value="1"/>
</dbReference>
<organism evidence="2 3">
    <name type="scientific">Sphingobium nicotianae</name>
    <dbReference type="NCBI Taxonomy" id="2782607"/>
    <lineage>
        <taxon>Bacteria</taxon>
        <taxon>Pseudomonadati</taxon>
        <taxon>Pseudomonadota</taxon>
        <taxon>Alphaproteobacteria</taxon>
        <taxon>Sphingomonadales</taxon>
        <taxon>Sphingomonadaceae</taxon>
        <taxon>Sphingobium</taxon>
    </lineage>
</organism>
<keyword evidence="3" id="KW-1185">Reference proteome</keyword>
<dbReference type="SUPFAM" id="SSF46785">
    <property type="entry name" value="Winged helix' DNA-binding domain"/>
    <property type="match status" value="1"/>
</dbReference>
<dbReference type="InterPro" id="IPR000835">
    <property type="entry name" value="HTH_MarR-typ"/>
</dbReference>
<evidence type="ECO:0000313" key="2">
    <source>
        <dbReference type="EMBL" id="MBT2187876.1"/>
    </source>
</evidence>
<dbReference type="Pfam" id="PF01047">
    <property type="entry name" value="MarR"/>
    <property type="match status" value="1"/>
</dbReference>
<gene>
    <name evidence="2" type="ORF">KK488_13055</name>
</gene>
<dbReference type="GO" id="GO:0003700">
    <property type="term" value="F:DNA-binding transcription factor activity"/>
    <property type="evidence" value="ECO:0007669"/>
    <property type="project" value="InterPro"/>
</dbReference>
<dbReference type="SMART" id="SM00347">
    <property type="entry name" value="HTH_MARR"/>
    <property type="match status" value="1"/>
</dbReference>
<evidence type="ECO:0000259" key="1">
    <source>
        <dbReference type="PROSITE" id="PS50995"/>
    </source>
</evidence>
<proteinExistence type="predicted"/>
<dbReference type="GO" id="GO:0006950">
    <property type="term" value="P:response to stress"/>
    <property type="evidence" value="ECO:0007669"/>
    <property type="project" value="TreeGrafter"/>
</dbReference>
<protein>
    <submittedName>
        <fullName evidence="2">MarR family transcriptional regulator</fullName>
    </submittedName>
</protein>
<dbReference type="PANTHER" id="PTHR33164">
    <property type="entry name" value="TRANSCRIPTIONAL REGULATOR, MARR FAMILY"/>
    <property type="match status" value="1"/>
</dbReference>
<dbReference type="InterPro" id="IPR036388">
    <property type="entry name" value="WH-like_DNA-bd_sf"/>
</dbReference>
<dbReference type="PRINTS" id="PR00598">
    <property type="entry name" value="HTHMARR"/>
</dbReference>
<dbReference type="AlphaFoldDB" id="A0A9X1IRV1"/>
<dbReference type="PROSITE" id="PS50995">
    <property type="entry name" value="HTH_MARR_2"/>
    <property type="match status" value="1"/>
</dbReference>
<feature type="domain" description="HTH marR-type" evidence="1">
    <location>
        <begin position="30"/>
        <end position="167"/>
    </location>
</feature>
<dbReference type="RefSeq" id="WP_214624128.1">
    <property type="nucleotide sequence ID" value="NZ_JAHGAW010000008.1"/>
</dbReference>
<evidence type="ECO:0000313" key="3">
    <source>
        <dbReference type="Proteomes" id="UP001138757"/>
    </source>
</evidence>
<accession>A0A9X1IRV1</accession>
<dbReference type="InterPro" id="IPR039422">
    <property type="entry name" value="MarR/SlyA-like"/>
</dbReference>
<dbReference type="Proteomes" id="UP001138757">
    <property type="component" value="Unassembled WGS sequence"/>
</dbReference>
<dbReference type="Gene3D" id="1.10.10.10">
    <property type="entry name" value="Winged helix-like DNA-binding domain superfamily/Winged helix DNA-binding domain"/>
    <property type="match status" value="1"/>
</dbReference>